<accession>A0A0N8KRD3</accession>
<dbReference type="SUPFAM" id="SSF48695">
    <property type="entry name" value="Multiheme cytochromes"/>
    <property type="match status" value="1"/>
</dbReference>
<dbReference type="CDD" id="cd08168">
    <property type="entry name" value="Cytochrom_C3"/>
    <property type="match status" value="1"/>
</dbReference>
<name>A0A0N8KRD3_9EURY</name>
<dbReference type="Proteomes" id="UP000050360">
    <property type="component" value="Unassembled WGS sequence"/>
</dbReference>
<organism evidence="1 2">
    <name type="scientific">Candidatus Methanoperedens nitratireducens</name>
    <dbReference type="NCBI Taxonomy" id="1392998"/>
    <lineage>
        <taxon>Archaea</taxon>
        <taxon>Methanobacteriati</taxon>
        <taxon>Methanobacteriota</taxon>
        <taxon>Stenosarchaea group</taxon>
        <taxon>Methanomicrobia</taxon>
        <taxon>Methanosarcinales</taxon>
        <taxon>ANME-2 cluster</taxon>
        <taxon>Candidatus Methanoperedentaceae</taxon>
        <taxon>Candidatus Methanoperedens</taxon>
    </lineage>
</organism>
<gene>
    <name evidence="1" type="ORF">MPEBLZ_00803</name>
</gene>
<dbReference type="InterPro" id="IPR036280">
    <property type="entry name" value="Multihaem_cyt_sf"/>
</dbReference>
<dbReference type="Pfam" id="PF17963">
    <property type="entry name" value="Big_9"/>
    <property type="match status" value="1"/>
</dbReference>
<dbReference type="InterPro" id="IPR013784">
    <property type="entry name" value="Carb-bd-like_fold"/>
</dbReference>
<proteinExistence type="predicted"/>
<evidence type="ECO:0000313" key="1">
    <source>
        <dbReference type="EMBL" id="KPQ44618.1"/>
    </source>
</evidence>
<dbReference type="Gene3D" id="2.60.40.1120">
    <property type="entry name" value="Carboxypeptidase-like, regulatory domain"/>
    <property type="match status" value="2"/>
</dbReference>
<dbReference type="InterPro" id="IPR013783">
    <property type="entry name" value="Ig-like_fold"/>
</dbReference>
<dbReference type="SUPFAM" id="SSF49464">
    <property type="entry name" value="Carboxypeptidase regulatory domain-like"/>
    <property type="match status" value="1"/>
</dbReference>
<dbReference type="InterPro" id="IPR008969">
    <property type="entry name" value="CarboxyPept-like_regulatory"/>
</dbReference>
<dbReference type="EMBL" id="LKCM01000068">
    <property type="protein sequence ID" value="KPQ44618.1"/>
    <property type="molecule type" value="Genomic_DNA"/>
</dbReference>
<dbReference type="InterPro" id="IPR015919">
    <property type="entry name" value="Cadherin-like_sf"/>
</dbReference>
<evidence type="ECO:0000313" key="2">
    <source>
        <dbReference type="Proteomes" id="UP000050360"/>
    </source>
</evidence>
<dbReference type="SUPFAM" id="SSF49313">
    <property type="entry name" value="Cadherin-like"/>
    <property type="match status" value="1"/>
</dbReference>
<dbReference type="GO" id="GO:0030246">
    <property type="term" value="F:carbohydrate binding"/>
    <property type="evidence" value="ECO:0007669"/>
    <property type="project" value="InterPro"/>
</dbReference>
<sequence>MNKNLYLIVVLVLAITTISQTVSFIIGDHQFYQSVQDKCIKCHGDIKAQLSTSDQHTNFSCVNCHARSATNHTNKQPECGYCHATSSMSDTLEAHPDFSPMGSQGCVACHSTYNAILNYSRPEYIDYTIKNNNGNWIISDFKTEGTLNLSYDAMRQGGKHNIKNVSCKDCHKDIFDAVSLGGHAVVLARNGTQVDYHNNSNSTPEEWCRTCHNNNDTKFQNQQHSIKKTTCEQCHQAYNSTHPGNFFSNINTVPHLYRSLVCISCKSAGWPAPGGAISFNVREEPYYDVEFRIIFPLNITDSSPVGDPTTPAGVSQTFSATLNRFADITWYNNGSEIFRVLSVISASYTDSKRIPGVYNITAIASDRYDSTARTWIWNVTNGTGGGGGGGSGGSGGSGGGIGSGTSNNISGYVFDNFGTPLSGVLVQNGSYQNNTSESGFYSITDIPNGEYNFTYSKAGFDSDYFIFSLGGITMENMNKTLFDRTPPGSVTDPNSTTGNFFINNTWINPQDIDFNRTMFRYGNGSTFQSLNNSTNYLNLTFSPHYVQNITARTVDNFGNENETLVWFNATIPDNIPVLSPIGNKTVNEGELLAFNISSVDADNDTMTYGTNAINGTLNATSGQFLWVPGYGDAGVYILDFNSSDGYGGVANETINVTVNDVPFSIIDSLPPVDPVTPSGIAQTFGLTLNRIGDVTWYNNGIEKFTVTGISSANYTNSVASVGIYNITAISNDGYDSISRNWSWNVTAGSMGGVEGGGGSGGSNNSISGFVFDNFGSPLSGVLVQNGSYQNITSPSGYYSITNLSNGTYNFSYSKDGFSTGYFEFSFSGAVIINANKTIYDNTPLDSVSNPNMITGNFYINNTWTNPADVDFNNTNFNYSNGTAAFVANSTTTFWNRTGLSPHEIQNISARTADIYGNINTTNVWFNITIPNNVPDQTIIGNKTVTAGDLLIFNVSATDADNDTITYGTNATYGSLNATTGEYSWPTNSTDAGIYIWYFNSTDNYGGTSTETINVTVTEIPALVPPVPVNLSSTQGNFWINHTWEPGAGNATDSYNVSVNGIWTNGTTSTYNNTTVEPHGWSNITVYAYNSLGPGTLNATPVFQDIQLANNIPVQIGIGDKTITAGDLLTFNISATDADNDTITYGTNATYGTINATTGEYSWLTNGTDTGTYVWYFNSSDNYGSTATETITITVTEIPAYLPPDPVNLNSTRGSSWVNYTWEPGAGNVTDSYNVNVNGTWTNGTTSTYNNTTVGPHGWSNITVYAYNASGSGTPSLNPVSGETQVLNAAPLQAPIGDKAVTAGMELTFSIISTDADSDPLTYGTNATNGTLNTTTGTYSWPTNASDVGTYVWYFETNDTYGGSATETITITVTEIPAYLPPDPVNLNSTRGSSWVNYTWEPGAGNVTDSYNVNVNGTWTNGTSNNYINTSISPHGWSNITVYAYNASGSGTPSLNPVSGETQVLNAAPLQAPIGDKAVTSGSLLTFIVSATDADNDTIIYGTNATNGTINATTGEYSWQTNSSDTGIYTWNFNSSDNYGGVASETITITVTAVLPVNYTPPSPVNLISTQGNFWINHSWEPGAGNVTDSYNVNVNGTWTNDTIINYINTSVDPHGWSNISVYSYNSSGTGTLNTTALTRNTQVSNNLVTIGNISSSYTITAGDTISIYPISSDQDLDTPAFDRNFTNGTFYTNNGTFIWTTASSDTGIHSLQINVTDGYGSVSSANFTVNVTVTEIPTYLPPVPVNLISTQGNFWINYTWEPGAGNVTDSYYVNVNGTWTNGTTSTYNNTTVAAHGWSNISVYSYNASGTGTLNTTPVSSNTQLANNLPDQTTIGNKTVTAGSLLT</sequence>
<comment type="caution">
    <text evidence="1">The sequence shown here is derived from an EMBL/GenBank/DDBJ whole genome shotgun (WGS) entry which is preliminary data.</text>
</comment>
<dbReference type="GO" id="GO:0005509">
    <property type="term" value="F:calcium ion binding"/>
    <property type="evidence" value="ECO:0007669"/>
    <property type="project" value="InterPro"/>
</dbReference>
<reference evidence="1 2" key="1">
    <citation type="submission" date="2015-09" db="EMBL/GenBank/DDBJ databases">
        <title>A metagenomics-based metabolic model of nitrate-dependent anaerobic oxidation of methane by Methanoperedens-like archaea.</title>
        <authorList>
            <person name="Arshad A."/>
            <person name="Speth D.R."/>
            <person name="De Graaf R.M."/>
            <person name="Op Den Camp H.J."/>
            <person name="Jetten M.S."/>
            <person name="Welte C.U."/>
        </authorList>
    </citation>
    <scope>NUCLEOTIDE SEQUENCE [LARGE SCALE GENOMIC DNA]</scope>
</reference>
<feature type="non-terminal residue" evidence="1">
    <location>
        <position position="1846"/>
    </location>
</feature>
<dbReference type="SUPFAM" id="SSF49452">
    <property type="entry name" value="Starch-binding domain-like"/>
    <property type="match status" value="1"/>
</dbReference>
<protein>
    <submittedName>
        <fullName evidence="1">Cell surface protein</fullName>
    </submittedName>
</protein>
<dbReference type="GO" id="GO:0016020">
    <property type="term" value="C:membrane"/>
    <property type="evidence" value="ECO:0007669"/>
    <property type="project" value="InterPro"/>
</dbReference>
<dbReference type="Gene3D" id="2.60.40.10">
    <property type="entry name" value="Immunoglobulins"/>
    <property type="match status" value="4"/>
</dbReference>